<keyword evidence="7" id="KW-1185">Reference proteome</keyword>
<dbReference type="EMBL" id="JADOFV010000001">
    <property type="protein sequence ID" value="MBF7126388.1"/>
    <property type="molecule type" value="Genomic_DNA"/>
</dbReference>
<keyword evidence="3" id="KW-0804">Transcription</keyword>
<reference evidence="5" key="2">
    <citation type="submission" date="2019-12" db="EMBL/GenBank/DDBJ databases">
        <title>SpeciesPrimer: A bioinformatics pipeline dedicated to the design of qPCR primers for the quantification of bacterial species.</title>
        <authorList>
            <person name="Dreier M."/>
            <person name="Berthoud H."/>
            <person name="Shani N."/>
            <person name="Wechsler D."/>
            <person name="Junier P."/>
        </authorList>
    </citation>
    <scope>NUCLEOTIDE SEQUENCE</scope>
    <source>
        <strain evidence="5">FAM13073</strain>
    </source>
</reference>
<dbReference type="CDD" id="cd00090">
    <property type="entry name" value="HTH_ARSR"/>
    <property type="match status" value="1"/>
</dbReference>
<dbReference type="InterPro" id="IPR001845">
    <property type="entry name" value="HTH_ArsR_DNA-bd_dom"/>
</dbReference>
<dbReference type="PRINTS" id="PR00778">
    <property type="entry name" value="HTHARSR"/>
</dbReference>
<evidence type="ECO:0000313" key="8">
    <source>
        <dbReference type="Proteomes" id="UP000743107"/>
    </source>
</evidence>
<dbReference type="Proteomes" id="UP000743107">
    <property type="component" value="Unassembled WGS sequence"/>
</dbReference>
<dbReference type="PANTHER" id="PTHR33154:SF25">
    <property type="entry name" value="LMO0101 PROTEIN"/>
    <property type="match status" value="1"/>
</dbReference>
<comment type="caution">
    <text evidence="6">The sequence shown here is derived from an EMBL/GenBank/DDBJ whole genome shotgun (WGS) entry which is preliminary data.</text>
</comment>
<reference evidence="6" key="4">
    <citation type="submission" date="2020-11" db="EMBL/GenBank/DDBJ databases">
        <title>Antibiotic susceptibility profiles of Pediococcus pentosaceus from various origins and their implications for the safety assessment of strains with food-technology applications.</title>
        <authorList>
            <person name="Shani N."/>
            <person name="Oberhaensli S."/>
            <person name="Arias E."/>
        </authorList>
    </citation>
    <scope>NUCLEOTIDE SEQUENCE</scope>
    <source>
        <strain evidence="6">FAM 19164</strain>
    </source>
</reference>
<dbReference type="GO" id="GO:0003677">
    <property type="term" value="F:DNA binding"/>
    <property type="evidence" value="ECO:0007669"/>
    <property type="project" value="UniProtKB-KW"/>
</dbReference>
<dbReference type="SUPFAM" id="SSF46785">
    <property type="entry name" value="Winged helix' DNA-binding domain"/>
    <property type="match status" value="1"/>
</dbReference>
<dbReference type="InterPro" id="IPR051081">
    <property type="entry name" value="HTH_MetalResp_TranReg"/>
</dbReference>
<dbReference type="PROSITE" id="PS50987">
    <property type="entry name" value="HTH_ARSR_2"/>
    <property type="match status" value="1"/>
</dbReference>
<name>A0A6L5A3R7_PEDPE</name>
<evidence type="ECO:0000313" key="5">
    <source>
        <dbReference type="EMBL" id="KAF0415145.1"/>
    </source>
</evidence>
<dbReference type="InterPro" id="IPR036390">
    <property type="entry name" value="WH_DNA-bd_sf"/>
</dbReference>
<dbReference type="Gene3D" id="1.10.10.10">
    <property type="entry name" value="Winged helix-like DNA-binding domain superfamily/Winged helix DNA-binding domain"/>
    <property type="match status" value="1"/>
</dbReference>
<dbReference type="SMART" id="SM00418">
    <property type="entry name" value="HTH_ARSR"/>
    <property type="match status" value="1"/>
</dbReference>
<evidence type="ECO:0000256" key="1">
    <source>
        <dbReference type="ARBA" id="ARBA00023015"/>
    </source>
</evidence>
<feature type="domain" description="HTH arsR-type" evidence="4">
    <location>
        <begin position="4"/>
        <end position="97"/>
    </location>
</feature>
<dbReference type="AlphaFoldDB" id="A0A6L5A3R7"/>
<reference evidence="5 7" key="1">
    <citation type="submission" date="2019-10" db="EMBL/GenBank/DDBJ databases">
        <authorList>
            <person name="Irmler S."/>
            <person name="Berthoud H."/>
            <person name="Roetschi A."/>
            <person name="Arias E."/>
            <person name="Shani N."/>
            <person name="Wuethrich D."/>
            <person name="Bruggmann R."/>
        </authorList>
    </citation>
    <scope>NUCLEOTIDE SEQUENCE [LARGE SCALE GENOMIC DNA]</scope>
    <source>
        <strain evidence="5 7">FAM13073</strain>
    </source>
</reference>
<keyword evidence="1" id="KW-0805">Transcription regulation</keyword>
<dbReference type="Pfam" id="PF12840">
    <property type="entry name" value="HTH_20"/>
    <property type="match status" value="1"/>
</dbReference>
<dbReference type="GO" id="GO:0003700">
    <property type="term" value="F:DNA-binding transcription factor activity"/>
    <property type="evidence" value="ECO:0007669"/>
    <property type="project" value="InterPro"/>
</dbReference>
<gene>
    <name evidence="5" type="ORF">GBO79_02155</name>
    <name evidence="6" type="ORF">ITQ97_00860</name>
</gene>
<dbReference type="InterPro" id="IPR011991">
    <property type="entry name" value="ArsR-like_HTH"/>
</dbReference>
<sequence>MNKTVDDINQIRLTIFKALADPVRIRIINFLKTKEHEIACGVVAKEINISKSSGTYHFKLLQQADLINVRKEAREKYVTLNTDTFHKYITDFFDTEN</sequence>
<dbReference type="InterPro" id="IPR036388">
    <property type="entry name" value="WH-like_DNA-bd_sf"/>
</dbReference>
<evidence type="ECO:0000313" key="6">
    <source>
        <dbReference type="EMBL" id="MBF7126388.1"/>
    </source>
</evidence>
<accession>A0A6L5A3R7</accession>
<dbReference type="PANTHER" id="PTHR33154">
    <property type="entry name" value="TRANSCRIPTIONAL REGULATOR, ARSR FAMILY"/>
    <property type="match status" value="1"/>
</dbReference>
<organism evidence="6 8">
    <name type="scientific">Pediococcus pentosaceus</name>
    <dbReference type="NCBI Taxonomy" id="1255"/>
    <lineage>
        <taxon>Bacteria</taxon>
        <taxon>Bacillati</taxon>
        <taxon>Bacillota</taxon>
        <taxon>Bacilli</taxon>
        <taxon>Lactobacillales</taxon>
        <taxon>Lactobacillaceae</taxon>
        <taxon>Pediococcus</taxon>
    </lineage>
</organism>
<evidence type="ECO:0000256" key="2">
    <source>
        <dbReference type="ARBA" id="ARBA00023125"/>
    </source>
</evidence>
<keyword evidence="2" id="KW-0238">DNA-binding</keyword>
<dbReference type="EMBL" id="WENB01000001">
    <property type="protein sequence ID" value="KAF0415145.1"/>
    <property type="molecule type" value="Genomic_DNA"/>
</dbReference>
<proteinExistence type="predicted"/>
<dbReference type="Proteomes" id="UP000472573">
    <property type="component" value="Unassembled WGS sequence"/>
</dbReference>
<protein>
    <submittedName>
        <fullName evidence="5">Helix-turn-helix domain-containing protein</fullName>
    </submittedName>
    <submittedName>
        <fullName evidence="6">Helix-turn-helix transcriptional regulator</fullName>
    </submittedName>
</protein>
<evidence type="ECO:0000313" key="7">
    <source>
        <dbReference type="Proteomes" id="UP000472573"/>
    </source>
</evidence>
<dbReference type="RefSeq" id="WP_023440450.1">
    <property type="nucleotide sequence ID" value="NZ_CP023655.1"/>
</dbReference>
<evidence type="ECO:0000259" key="4">
    <source>
        <dbReference type="PROSITE" id="PS50987"/>
    </source>
</evidence>
<reference evidence="7" key="3">
    <citation type="submission" date="2020-03" db="EMBL/GenBank/DDBJ databases">
        <title>SpeciesPrimer: A bioinformatics pipeline dedicated to the design of qPCR primers for the quantification of bacterial species.</title>
        <authorList>
            <person name="Dreier M."/>
            <person name="Berthoud H."/>
            <person name="Shani N."/>
            <person name="Wechsler D."/>
            <person name="Junier P."/>
        </authorList>
    </citation>
    <scope>NUCLEOTIDE SEQUENCE [LARGE SCALE GENOMIC DNA]</scope>
    <source>
        <strain evidence="7">FAM13073</strain>
    </source>
</reference>
<evidence type="ECO:0000256" key="3">
    <source>
        <dbReference type="ARBA" id="ARBA00023163"/>
    </source>
</evidence>